<dbReference type="GO" id="GO:0043139">
    <property type="term" value="F:5'-3' DNA helicase activity"/>
    <property type="evidence" value="ECO:0007669"/>
    <property type="project" value="InterPro"/>
</dbReference>
<dbReference type="SUPFAM" id="SSF52540">
    <property type="entry name" value="P-loop containing nucleoside triphosphate hydrolases"/>
    <property type="match status" value="1"/>
</dbReference>
<evidence type="ECO:0000313" key="3">
    <source>
        <dbReference type="EMBL" id="KXZ47450.1"/>
    </source>
</evidence>
<dbReference type="InterPro" id="IPR027417">
    <property type="entry name" value="P-loop_NTPase"/>
</dbReference>
<dbReference type="Pfam" id="PF13481">
    <property type="entry name" value="AAA_25"/>
    <property type="match status" value="1"/>
</dbReference>
<dbReference type="EMBL" id="LSYV01000036">
    <property type="protein sequence ID" value="KXZ47450.1"/>
    <property type="molecule type" value="Genomic_DNA"/>
</dbReference>
<dbReference type="AlphaFoldDB" id="A0A150GDN4"/>
<dbReference type="GO" id="GO:0006260">
    <property type="term" value="P:DNA replication"/>
    <property type="evidence" value="ECO:0007669"/>
    <property type="project" value="InterPro"/>
</dbReference>
<dbReference type="Gene3D" id="3.40.50.300">
    <property type="entry name" value="P-loop containing nucleotide triphosphate hydrolases"/>
    <property type="match status" value="1"/>
</dbReference>
<comment type="caution">
    <text evidence="3">The sequence shown here is derived from an EMBL/GenBank/DDBJ whole genome shotgun (WGS) entry which is preliminary data.</text>
</comment>
<feature type="compositionally biased region" description="Low complexity" evidence="1">
    <location>
        <begin position="313"/>
        <end position="340"/>
    </location>
</feature>
<accession>A0A150GDN4</accession>
<keyword evidence="4" id="KW-1185">Reference proteome</keyword>
<evidence type="ECO:0000259" key="2">
    <source>
        <dbReference type="PROSITE" id="PS51199"/>
    </source>
</evidence>
<name>A0A150GDN4_GONPE</name>
<proteinExistence type="predicted"/>
<dbReference type="PANTHER" id="PTHR12873:SF0">
    <property type="entry name" value="TWINKLE MTDNA HELICASE"/>
    <property type="match status" value="1"/>
</dbReference>
<feature type="domain" description="SF4 helicase" evidence="2">
    <location>
        <begin position="15"/>
        <end position="279"/>
    </location>
</feature>
<feature type="compositionally biased region" description="Acidic residues" evidence="1">
    <location>
        <begin position="434"/>
        <end position="447"/>
    </location>
</feature>
<feature type="compositionally biased region" description="Gly residues" evidence="1">
    <location>
        <begin position="277"/>
        <end position="286"/>
    </location>
</feature>
<protein>
    <recommendedName>
        <fullName evidence="2">SF4 helicase domain-containing protein</fullName>
    </recommendedName>
</protein>
<reference evidence="4" key="1">
    <citation type="journal article" date="2016" name="Nat. Commun.">
        <title>The Gonium pectorale genome demonstrates co-option of cell cycle regulation during the evolution of multicellularity.</title>
        <authorList>
            <person name="Hanschen E.R."/>
            <person name="Marriage T.N."/>
            <person name="Ferris P.J."/>
            <person name="Hamaji T."/>
            <person name="Toyoda A."/>
            <person name="Fujiyama A."/>
            <person name="Neme R."/>
            <person name="Noguchi H."/>
            <person name="Minakuchi Y."/>
            <person name="Suzuki M."/>
            <person name="Kawai-Toyooka H."/>
            <person name="Smith D.R."/>
            <person name="Sparks H."/>
            <person name="Anderson J."/>
            <person name="Bakaric R."/>
            <person name="Luria V."/>
            <person name="Karger A."/>
            <person name="Kirschner M.W."/>
            <person name="Durand P.M."/>
            <person name="Michod R.E."/>
            <person name="Nozaki H."/>
            <person name="Olson B.J."/>
        </authorList>
    </citation>
    <scope>NUCLEOTIDE SEQUENCE [LARGE SCALE GENOMIC DNA]</scope>
    <source>
        <strain evidence="4">NIES-2863</strain>
    </source>
</reference>
<dbReference type="GO" id="GO:0005524">
    <property type="term" value="F:ATP binding"/>
    <property type="evidence" value="ECO:0007669"/>
    <property type="project" value="InterPro"/>
</dbReference>
<feature type="compositionally biased region" description="Basic and acidic residues" evidence="1">
    <location>
        <begin position="468"/>
        <end position="480"/>
    </location>
</feature>
<organism evidence="3 4">
    <name type="scientific">Gonium pectorale</name>
    <name type="common">Green alga</name>
    <dbReference type="NCBI Taxonomy" id="33097"/>
    <lineage>
        <taxon>Eukaryota</taxon>
        <taxon>Viridiplantae</taxon>
        <taxon>Chlorophyta</taxon>
        <taxon>core chlorophytes</taxon>
        <taxon>Chlorophyceae</taxon>
        <taxon>CS clade</taxon>
        <taxon>Chlamydomonadales</taxon>
        <taxon>Volvocaceae</taxon>
        <taxon>Gonium</taxon>
    </lineage>
</organism>
<dbReference type="STRING" id="33097.A0A150GDN4"/>
<dbReference type="InterPro" id="IPR027032">
    <property type="entry name" value="Twinkle-like"/>
</dbReference>
<dbReference type="PROSITE" id="PS51199">
    <property type="entry name" value="SF4_HELICASE"/>
    <property type="match status" value="1"/>
</dbReference>
<dbReference type="OrthoDB" id="1898560at2759"/>
<dbReference type="PANTHER" id="PTHR12873">
    <property type="entry name" value="T7-LIKE MITOCHONDRIAL DNA HELICASE"/>
    <property type="match status" value="1"/>
</dbReference>
<evidence type="ECO:0000256" key="1">
    <source>
        <dbReference type="SAM" id="MobiDB-lite"/>
    </source>
</evidence>
<sequence length="502" mass="53377">MRAALRAITALFQQTDPLALGVSTGWPSLDNFYRVAPGEVTIVTGIPNSGKSEWLDALMVNLAENHGWAFCVCSMEKELLGHVKMLVEKRVRKPFRDYVHSTPTGPELIPGMSAEEMRAAFNWVADHFFPLRYAEVDDTGAPTIDWVLDMARVAVLRHGVRGLLIDPYNELDSRRQRDQSETEFIKGMLTKVRRFARDTECHVWFVAHPRQQQRGGGGGAAASGHSPGMYDISGSAHWFNKTDNGIVVHRWQQGSPAEQQQQPAVIDVDVDRDGGDDGGGNGGGAGAQRALGPGRGGGGGAGGANWDGGGGALSPSSPSAHAPQGTIWPAATAPATGAAASQKDPPPRRKYPAPPGAQRTSSRSSGAVSAAEAATHSTAKRQPRSTSGTKRRGAAADSDFSDEELAQLEQLAAAEEAAAAWRRNRNGSNLGFELQDDLDHDDDDEDGGGGGGGGRARRRQAAALSGGQERRVVEVVDGREVPAQTERLTPVDHTLAENEGIR</sequence>
<dbReference type="InterPro" id="IPR007694">
    <property type="entry name" value="DNA_helicase_DnaB-like_C"/>
</dbReference>
<evidence type="ECO:0000313" key="4">
    <source>
        <dbReference type="Proteomes" id="UP000075714"/>
    </source>
</evidence>
<feature type="compositionally biased region" description="Basic residues" evidence="1">
    <location>
        <begin position="378"/>
        <end position="393"/>
    </location>
</feature>
<feature type="compositionally biased region" description="Polar residues" evidence="1">
    <location>
        <begin position="358"/>
        <end position="367"/>
    </location>
</feature>
<gene>
    <name evidence="3" type="ORF">GPECTOR_35g888</name>
</gene>
<dbReference type="Proteomes" id="UP000075714">
    <property type="component" value="Unassembled WGS sequence"/>
</dbReference>
<feature type="compositionally biased region" description="Gly residues" evidence="1">
    <location>
        <begin position="293"/>
        <end position="312"/>
    </location>
</feature>
<dbReference type="GO" id="GO:0003697">
    <property type="term" value="F:single-stranded DNA binding"/>
    <property type="evidence" value="ECO:0007669"/>
    <property type="project" value="InterPro"/>
</dbReference>
<feature type="region of interest" description="Disordered" evidence="1">
    <location>
        <begin position="422"/>
        <end position="502"/>
    </location>
</feature>
<feature type="region of interest" description="Disordered" evidence="1">
    <location>
        <begin position="269"/>
        <end position="402"/>
    </location>
</feature>